<dbReference type="InterPro" id="IPR020476">
    <property type="entry name" value="Nudix_hydrolase"/>
</dbReference>
<dbReference type="GO" id="GO:0016787">
    <property type="term" value="F:hydrolase activity"/>
    <property type="evidence" value="ECO:0007669"/>
    <property type="project" value="UniProtKB-KW"/>
</dbReference>
<dbReference type="Pfam" id="PF00293">
    <property type="entry name" value="NUDIX"/>
    <property type="match status" value="1"/>
</dbReference>
<dbReference type="PANTHER" id="PTHR43046:SF14">
    <property type="entry name" value="MUTT_NUDIX FAMILY PROTEIN"/>
    <property type="match status" value="1"/>
</dbReference>
<dbReference type="InterPro" id="IPR000086">
    <property type="entry name" value="NUDIX_hydrolase_dom"/>
</dbReference>
<protein>
    <recommendedName>
        <fullName evidence="5">Nudix hydrolase domain-containing protein</fullName>
    </recommendedName>
</protein>
<dbReference type="PANTHER" id="PTHR43046">
    <property type="entry name" value="GDP-MANNOSE MANNOSYL HYDROLASE"/>
    <property type="match status" value="1"/>
</dbReference>
<dbReference type="InterPro" id="IPR015797">
    <property type="entry name" value="NUDIX_hydrolase-like_dom_sf"/>
</dbReference>
<dbReference type="Proteomes" id="UP000607311">
    <property type="component" value="Unassembled WGS sequence"/>
</dbReference>
<dbReference type="PROSITE" id="PS00893">
    <property type="entry name" value="NUDIX_BOX"/>
    <property type="match status" value="1"/>
</dbReference>
<evidence type="ECO:0000313" key="6">
    <source>
        <dbReference type="EMBL" id="GIJ34810.1"/>
    </source>
</evidence>
<dbReference type="Gene3D" id="3.90.79.10">
    <property type="entry name" value="Nucleoside Triphosphate Pyrophosphohydrolase"/>
    <property type="match status" value="1"/>
</dbReference>
<keyword evidence="3 4" id="KW-0378">Hydrolase</keyword>
<feature type="domain" description="Nudix hydrolase" evidence="5">
    <location>
        <begin position="19"/>
        <end position="155"/>
    </location>
</feature>
<dbReference type="InterPro" id="IPR020084">
    <property type="entry name" value="NUDIX_hydrolase_CS"/>
</dbReference>
<gene>
    <name evidence="6" type="ORF">Vse01_39580</name>
</gene>
<proteinExistence type="inferred from homology"/>
<evidence type="ECO:0000256" key="4">
    <source>
        <dbReference type="RuleBase" id="RU003476"/>
    </source>
</evidence>
<name>A0A9W5UUE7_9ACTN</name>
<evidence type="ECO:0000256" key="2">
    <source>
        <dbReference type="ARBA" id="ARBA00005582"/>
    </source>
</evidence>
<comment type="similarity">
    <text evidence="2 4">Belongs to the Nudix hydrolase family.</text>
</comment>
<sequence>MDAILTSLDQLGRTAERDGLTCVVGAVIRDPDGRVYLQRRAPHVRLFPDCWDIVGGHVEPGETLPAALAREVTEETGWRLDRITDVVHVFDWTGADGQRRREVDVLATADGDLGQPRLEAGKFTEGRWFDEKGLQELLTKEEASGDAAMIKLALRALTSQQTRPGGTVLPLTSR</sequence>
<evidence type="ECO:0000256" key="1">
    <source>
        <dbReference type="ARBA" id="ARBA00001946"/>
    </source>
</evidence>
<evidence type="ECO:0000259" key="5">
    <source>
        <dbReference type="PROSITE" id="PS51462"/>
    </source>
</evidence>
<accession>A0A9W5UUE7</accession>
<comment type="cofactor">
    <cofactor evidence="1">
        <name>Mg(2+)</name>
        <dbReference type="ChEBI" id="CHEBI:18420"/>
    </cofactor>
</comment>
<keyword evidence="7" id="KW-1185">Reference proteome</keyword>
<dbReference type="PROSITE" id="PS51462">
    <property type="entry name" value="NUDIX"/>
    <property type="match status" value="1"/>
</dbReference>
<dbReference type="PRINTS" id="PR00502">
    <property type="entry name" value="NUDIXFAMILY"/>
</dbReference>
<comment type="caution">
    <text evidence="6">The sequence shown here is derived from an EMBL/GenBank/DDBJ whole genome shotgun (WGS) entry which is preliminary data.</text>
</comment>
<dbReference type="EMBL" id="BOPD01000024">
    <property type="protein sequence ID" value="GIJ34810.1"/>
    <property type="molecule type" value="Genomic_DNA"/>
</dbReference>
<dbReference type="AlphaFoldDB" id="A0A9W5UUE7"/>
<dbReference type="CDD" id="cd02883">
    <property type="entry name" value="NUDIX_Hydrolase"/>
    <property type="match status" value="1"/>
</dbReference>
<dbReference type="SUPFAM" id="SSF55811">
    <property type="entry name" value="Nudix"/>
    <property type="match status" value="1"/>
</dbReference>
<evidence type="ECO:0000313" key="7">
    <source>
        <dbReference type="Proteomes" id="UP000607311"/>
    </source>
</evidence>
<dbReference type="RefSeq" id="WP_232511415.1">
    <property type="nucleotide sequence ID" value="NZ_BOPD01000024.1"/>
</dbReference>
<evidence type="ECO:0000256" key="3">
    <source>
        <dbReference type="ARBA" id="ARBA00022801"/>
    </source>
</evidence>
<reference evidence="6" key="1">
    <citation type="submission" date="2021-01" db="EMBL/GenBank/DDBJ databases">
        <title>Whole genome shotgun sequence of Verrucosispora sediminis NBRC 107745.</title>
        <authorList>
            <person name="Komaki H."/>
            <person name="Tamura T."/>
        </authorList>
    </citation>
    <scope>NUCLEOTIDE SEQUENCE</scope>
    <source>
        <strain evidence="6">NBRC 107745</strain>
    </source>
</reference>
<organism evidence="6 7">
    <name type="scientific">Micromonospora sediminimaris</name>
    <dbReference type="NCBI Taxonomy" id="547162"/>
    <lineage>
        <taxon>Bacteria</taxon>
        <taxon>Bacillati</taxon>
        <taxon>Actinomycetota</taxon>
        <taxon>Actinomycetes</taxon>
        <taxon>Micromonosporales</taxon>
        <taxon>Micromonosporaceae</taxon>
        <taxon>Micromonospora</taxon>
    </lineage>
</organism>